<comment type="caution">
    <text evidence="2">The sequence shown here is derived from an EMBL/GenBank/DDBJ whole genome shotgun (WGS) entry which is preliminary data.</text>
</comment>
<proteinExistence type="predicted"/>
<organism evidence="2 3">
    <name type="scientific">Sanguibacter antarcticus</name>
    <dbReference type="NCBI Taxonomy" id="372484"/>
    <lineage>
        <taxon>Bacteria</taxon>
        <taxon>Bacillati</taxon>
        <taxon>Actinomycetota</taxon>
        <taxon>Actinomycetes</taxon>
        <taxon>Micrococcales</taxon>
        <taxon>Sanguibacteraceae</taxon>
        <taxon>Sanguibacter</taxon>
    </lineage>
</organism>
<feature type="transmembrane region" description="Helical" evidence="1">
    <location>
        <begin position="345"/>
        <end position="364"/>
    </location>
</feature>
<keyword evidence="1" id="KW-0472">Membrane</keyword>
<dbReference type="Pfam" id="PF20176">
    <property type="entry name" value="DUF6541"/>
    <property type="match status" value="1"/>
</dbReference>
<dbReference type="AlphaFoldDB" id="A0A2A9E560"/>
<feature type="transmembrane region" description="Helical" evidence="1">
    <location>
        <begin position="315"/>
        <end position="333"/>
    </location>
</feature>
<feature type="transmembrane region" description="Helical" evidence="1">
    <location>
        <begin position="495"/>
        <end position="518"/>
    </location>
</feature>
<feature type="transmembrane region" description="Helical" evidence="1">
    <location>
        <begin position="237"/>
        <end position="258"/>
    </location>
</feature>
<feature type="transmembrane region" description="Helical" evidence="1">
    <location>
        <begin position="211"/>
        <end position="230"/>
    </location>
</feature>
<evidence type="ECO:0000313" key="3">
    <source>
        <dbReference type="Proteomes" id="UP000225548"/>
    </source>
</evidence>
<feature type="transmembrane region" description="Helical" evidence="1">
    <location>
        <begin position="398"/>
        <end position="417"/>
    </location>
</feature>
<dbReference type="EMBL" id="PDJG01000001">
    <property type="protein sequence ID" value="PFG33994.1"/>
    <property type="molecule type" value="Genomic_DNA"/>
</dbReference>
<reference evidence="2 3" key="1">
    <citation type="submission" date="2017-10" db="EMBL/GenBank/DDBJ databases">
        <title>Sequencing the genomes of 1000 actinobacteria strains.</title>
        <authorList>
            <person name="Klenk H.-P."/>
        </authorList>
    </citation>
    <scope>NUCLEOTIDE SEQUENCE [LARGE SCALE GENOMIC DNA]</scope>
    <source>
        <strain evidence="2 3">DSM 18966</strain>
    </source>
</reference>
<feature type="transmembrane region" description="Helical" evidence="1">
    <location>
        <begin position="293"/>
        <end position="309"/>
    </location>
</feature>
<keyword evidence="3" id="KW-1185">Reference proteome</keyword>
<name>A0A2A9E560_9MICO</name>
<accession>A0A2A9E560</accession>
<sequence>MAWWGQSLLCLTFALVLFVPGTVVLRLLGARGTLALGAAPALSCAFYAAAAPVLAATGIAWGAVSVGISLLLVVLVLVAGRRLVRPAGRSAPDAPRAPVSWLGAGAVDALVAHRRWFVVAVAVGSVVAVVPMAIGMGDPAAPLQQWDAVFHLNGVAFIRETGVASTINGLYGAGNSVYYPTVWHSMVALVPGDLVTTAADAITSAANASSLVMGSVAWLVGLGAFGAACFPRRPEIAVLAVAVGGAFSMFPTVIFSTLAQWPNGLSVMLVPGAAALWVTLLRSTPDVGRSRRAVLCGTALVALVGVGSAHGSGVVGLAVVVGPLAILVAVRAVRHAWMSGRRRAVLLLGAVVLGLAVTGTSLVMQSTVMHVLFSFERLPQRGYAPSVVRTLLDTVMSAWPGNILVSVAVLVGVVVLVRSRDQRWLLVSAGTVVVLVALAAGPSTPLRALTGVWYTQAARIEALYPIVAAVLAAVGFVALGSAASRVARRRAPRGWETAGASSWAAVLVVVALVTSLGFQAPGRSGRFAEAYDPAQIRWGTMLSVEEIALMRELREIVPPGSVILGDPHNGTAFAFSMGGTHAVLPQLGTSAMDEAQTYLREHFRDIESDPEVCRYVEELGVTHFYEDEAGELDGAKVDPESPGLHDVDTSTGFSVVAVAGTATLLTIDACS</sequence>
<protein>
    <recommendedName>
        <fullName evidence="4">4-amino-4-deoxy-L-arabinose transferase-like glycosyltransferase</fullName>
    </recommendedName>
</protein>
<feature type="transmembrane region" description="Helical" evidence="1">
    <location>
        <begin position="116"/>
        <end position="134"/>
    </location>
</feature>
<feature type="transmembrane region" description="Helical" evidence="1">
    <location>
        <begin position="53"/>
        <end position="79"/>
    </location>
</feature>
<feature type="transmembrane region" description="Helical" evidence="1">
    <location>
        <begin position="462"/>
        <end position="483"/>
    </location>
</feature>
<dbReference type="Proteomes" id="UP000225548">
    <property type="component" value="Unassembled WGS sequence"/>
</dbReference>
<evidence type="ECO:0008006" key="4">
    <source>
        <dbReference type="Google" id="ProtNLM"/>
    </source>
</evidence>
<feature type="transmembrane region" description="Helical" evidence="1">
    <location>
        <begin position="424"/>
        <end position="442"/>
    </location>
</feature>
<keyword evidence="1" id="KW-0812">Transmembrane</keyword>
<feature type="transmembrane region" description="Helical" evidence="1">
    <location>
        <begin position="264"/>
        <end position="281"/>
    </location>
</feature>
<keyword evidence="1" id="KW-1133">Transmembrane helix</keyword>
<gene>
    <name evidence="2" type="ORF">ATL42_1893</name>
</gene>
<evidence type="ECO:0000313" key="2">
    <source>
        <dbReference type="EMBL" id="PFG33994.1"/>
    </source>
</evidence>
<evidence type="ECO:0000256" key="1">
    <source>
        <dbReference type="SAM" id="Phobius"/>
    </source>
</evidence>
<dbReference type="InterPro" id="IPR046671">
    <property type="entry name" value="DUF6541"/>
</dbReference>